<gene>
    <name evidence="1" type="ORF">ENG09_03175</name>
</gene>
<evidence type="ECO:0008006" key="2">
    <source>
        <dbReference type="Google" id="ProtNLM"/>
    </source>
</evidence>
<dbReference type="InterPro" id="IPR003748">
    <property type="entry name" value="DUF169"/>
</dbReference>
<name>A0A7C1B6E5_9EURY</name>
<dbReference type="Pfam" id="PF02596">
    <property type="entry name" value="DUF169"/>
    <property type="match status" value="1"/>
</dbReference>
<dbReference type="PANTHER" id="PTHR37954:SF3">
    <property type="entry name" value="DUF169 DOMAIN-CONTAINING PROTEIN"/>
    <property type="match status" value="1"/>
</dbReference>
<accession>A0A7C1B6E5</accession>
<proteinExistence type="predicted"/>
<comment type="caution">
    <text evidence="1">The sequence shown here is derived from an EMBL/GenBank/DDBJ whole genome shotgun (WGS) entry which is preliminary data.</text>
</comment>
<dbReference type="AlphaFoldDB" id="A0A7C1B6E5"/>
<dbReference type="Proteomes" id="UP000885863">
    <property type="component" value="Unassembled WGS sequence"/>
</dbReference>
<dbReference type="EMBL" id="DQZR01000132">
    <property type="protein sequence ID" value="HDM36243.1"/>
    <property type="molecule type" value="Genomic_DNA"/>
</dbReference>
<sequence>MRGMWRGGHGAKGKIEAWEDCVYPVSGGLKMGLIEDIDKIVGSLGIEREPVGVKYTDEDPPAGVEERKHTVCGGILEASDGEIIELSEDKCACFGGKKHLGLTEKGKTPWKMLVEGEKLWFDLKTAIRSGTETERIAKPPVGLSKKVFLYPVRKDLFQPDIVLFLINAEQASRLITLNQFWDGKTPSFEMRGAMCWSTITYPLVSGNFNLSVGDITARRMEGWDPDIMIASIPSERIKGIADAIDLSTAGLAKPSEEFERLTERMRSRR</sequence>
<evidence type="ECO:0000313" key="1">
    <source>
        <dbReference type="EMBL" id="HDM36243.1"/>
    </source>
</evidence>
<organism evidence="1">
    <name type="scientific">Candidatus Syntropharchaeum butanivorans</name>
    <dbReference type="NCBI Taxonomy" id="1839936"/>
    <lineage>
        <taxon>Archaea</taxon>
        <taxon>Methanobacteriati</taxon>
        <taxon>Methanobacteriota</taxon>
        <taxon>Stenosarchaea group</taxon>
        <taxon>Methanomicrobia</taxon>
        <taxon>Methanosarcinales</taxon>
        <taxon>ANME-2 cluster</taxon>
        <taxon>Candidatus Syntropharchaeum</taxon>
    </lineage>
</organism>
<reference evidence="1" key="1">
    <citation type="journal article" date="2020" name="mSystems">
        <title>Genome- and Community-Level Interaction Insights into Carbon Utilization and Element Cycling Functions of Hydrothermarchaeota in Hydrothermal Sediment.</title>
        <authorList>
            <person name="Zhou Z."/>
            <person name="Liu Y."/>
            <person name="Xu W."/>
            <person name="Pan J."/>
            <person name="Luo Z.H."/>
            <person name="Li M."/>
        </authorList>
    </citation>
    <scope>NUCLEOTIDE SEQUENCE [LARGE SCALE GENOMIC DNA]</scope>
    <source>
        <strain evidence="1">HyVt-185</strain>
    </source>
</reference>
<protein>
    <recommendedName>
        <fullName evidence="2">DUF169 domain-containing protein</fullName>
    </recommendedName>
</protein>
<dbReference type="PANTHER" id="PTHR37954">
    <property type="entry name" value="BLL4979 PROTEIN"/>
    <property type="match status" value="1"/>
</dbReference>